<dbReference type="Proteomes" id="UP000002027">
    <property type="component" value="Chromosome 1"/>
</dbReference>
<dbReference type="GO" id="GO:0005886">
    <property type="term" value="C:plasma membrane"/>
    <property type="evidence" value="ECO:0007669"/>
    <property type="project" value="UniProtKB-SubCell"/>
</dbReference>
<feature type="transmembrane region" description="Helical" evidence="6">
    <location>
        <begin position="250"/>
        <end position="271"/>
    </location>
</feature>
<proteinExistence type="predicted"/>
<evidence type="ECO:0000256" key="5">
    <source>
        <dbReference type="ARBA" id="ARBA00023136"/>
    </source>
</evidence>
<evidence type="ECO:0000259" key="7">
    <source>
        <dbReference type="Pfam" id="PF12698"/>
    </source>
</evidence>
<evidence type="ECO:0000256" key="6">
    <source>
        <dbReference type="SAM" id="Phobius"/>
    </source>
</evidence>
<feature type="transmembrane region" description="Helical" evidence="6">
    <location>
        <begin position="220"/>
        <end position="244"/>
    </location>
</feature>
<evidence type="ECO:0000313" key="9">
    <source>
        <dbReference type="Proteomes" id="UP000002027"/>
    </source>
</evidence>
<keyword evidence="3 6" id="KW-0812">Transmembrane</keyword>
<gene>
    <name evidence="8" type="ordered locus">Sthe_2098</name>
</gene>
<dbReference type="InParanoid" id="D1C5X4"/>
<accession>D1C5X4</accession>
<dbReference type="PANTHER" id="PTHR30294:SF29">
    <property type="entry name" value="MULTIDRUG ABC TRANSPORTER PERMEASE YBHS-RELATED"/>
    <property type="match status" value="1"/>
</dbReference>
<feature type="transmembrane region" description="Helical" evidence="6">
    <location>
        <begin position="283"/>
        <end position="302"/>
    </location>
</feature>
<dbReference type="InterPro" id="IPR013525">
    <property type="entry name" value="ABC2_TM"/>
</dbReference>
<reference evidence="8 9" key="2">
    <citation type="journal article" date="2010" name="Stand. Genomic Sci.">
        <title>Complete genome sequence of Desulfohalobium retbaense type strain (HR(100)).</title>
        <authorList>
            <person name="Spring S."/>
            <person name="Nolan M."/>
            <person name="Lapidus A."/>
            <person name="Glavina Del Rio T."/>
            <person name="Copeland A."/>
            <person name="Tice H."/>
            <person name="Cheng J.F."/>
            <person name="Lucas S."/>
            <person name="Land M."/>
            <person name="Chen F."/>
            <person name="Bruce D."/>
            <person name="Goodwin L."/>
            <person name="Pitluck S."/>
            <person name="Ivanova N."/>
            <person name="Mavromatis K."/>
            <person name="Mikhailova N."/>
            <person name="Pati A."/>
            <person name="Chen A."/>
            <person name="Palaniappan K."/>
            <person name="Hauser L."/>
            <person name="Chang Y.J."/>
            <person name="Jeffries C.D."/>
            <person name="Munk C."/>
            <person name="Kiss H."/>
            <person name="Chain P."/>
            <person name="Han C."/>
            <person name="Brettin T."/>
            <person name="Detter J.C."/>
            <person name="Schuler E."/>
            <person name="Goker M."/>
            <person name="Rohde M."/>
            <person name="Bristow J."/>
            <person name="Eisen J.A."/>
            <person name="Markowitz V."/>
            <person name="Hugenholtz P."/>
            <person name="Kyrpides N.C."/>
            <person name="Klenk H.P."/>
        </authorList>
    </citation>
    <scope>NUCLEOTIDE SEQUENCE [LARGE SCALE GENOMIC DNA]</scope>
    <source>
        <strain evidence="9">ATCC 49802 / DSM 20745 / S 6022</strain>
    </source>
</reference>
<name>D1C5X4_SPHTD</name>
<dbReference type="PANTHER" id="PTHR30294">
    <property type="entry name" value="MEMBRANE COMPONENT OF ABC TRANSPORTER YHHJ-RELATED"/>
    <property type="match status" value="1"/>
</dbReference>
<organism evidence="8 9">
    <name type="scientific">Sphaerobacter thermophilus (strain ATCC 49802 / DSM 20745 / KCCM 41009 / NCIMB 13125 / S 6022)</name>
    <dbReference type="NCBI Taxonomy" id="479434"/>
    <lineage>
        <taxon>Bacteria</taxon>
        <taxon>Pseudomonadati</taxon>
        <taxon>Thermomicrobiota</taxon>
        <taxon>Thermomicrobia</taxon>
        <taxon>Sphaerobacterales</taxon>
        <taxon>Sphaerobacterineae</taxon>
        <taxon>Sphaerobacteraceae</taxon>
        <taxon>Sphaerobacter</taxon>
    </lineage>
</organism>
<dbReference type="Pfam" id="PF12698">
    <property type="entry name" value="ABC2_membrane_3"/>
    <property type="match status" value="1"/>
</dbReference>
<keyword evidence="5 6" id="KW-0472">Membrane</keyword>
<dbReference type="RefSeq" id="WP_012872572.1">
    <property type="nucleotide sequence ID" value="NC_013523.1"/>
</dbReference>
<dbReference type="AlphaFoldDB" id="D1C5X4"/>
<dbReference type="HOGENOM" id="CLU_793879_0_0_0"/>
<dbReference type="KEGG" id="sti:Sthe_2098"/>
<dbReference type="eggNOG" id="COG1668">
    <property type="taxonomic scope" value="Bacteria"/>
</dbReference>
<keyword evidence="4 6" id="KW-1133">Transmembrane helix</keyword>
<reference evidence="9" key="1">
    <citation type="submission" date="2009-11" db="EMBL/GenBank/DDBJ databases">
        <title>The complete chromosome 1 of Sphaerobacter thermophilus DSM 20745.</title>
        <authorList>
            <person name="Lucas S."/>
            <person name="Copeland A."/>
            <person name="Lapidus A."/>
            <person name="Glavina del Rio T."/>
            <person name="Dalin E."/>
            <person name="Tice H."/>
            <person name="Bruce D."/>
            <person name="Goodwin L."/>
            <person name="Pitluck S."/>
            <person name="Kyrpides N."/>
            <person name="Mavromatis K."/>
            <person name="Ivanova N."/>
            <person name="Mikhailova N."/>
            <person name="LaButti K.M."/>
            <person name="Clum A."/>
            <person name="Sun H.I."/>
            <person name="Brettin T."/>
            <person name="Detter J.C."/>
            <person name="Han C."/>
            <person name="Larimer F."/>
            <person name="Land M."/>
            <person name="Hauser L."/>
            <person name="Markowitz V."/>
            <person name="Cheng J.F."/>
            <person name="Hugenholtz P."/>
            <person name="Woyke T."/>
            <person name="Wu D."/>
            <person name="Steenblock K."/>
            <person name="Schneider S."/>
            <person name="Pukall R."/>
            <person name="Goeker M."/>
            <person name="Klenk H.P."/>
            <person name="Eisen J.A."/>
        </authorList>
    </citation>
    <scope>NUCLEOTIDE SEQUENCE [LARGE SCALE GENOMIC DNA]</scope>
    <source>
        <strain evidence="9">ATCC 49802 / DSM 20745 / S 6022</strain>
    </source>
</reference>
<feature type="domain" description="ABC-2 type transporter transmembrane" evidence="7">
    <location>
        <begin position="25"/>
        <end position="353"/>
    </location>
</feature>
<feature type="transmembrane region" description="Helical" evidence="6">
    <location>
        <begin position="336"/>
        <end position="354"/>
    </location>
</feature>
<protein>
    <submittedName>
        <fullName evidence="8">ABC-2 type transporter</fullName>
    </submittedName>
</protein>
<evidence type="ECO:0000256" key="3">
    <source>
        <dbReference type="ARBA" id="ARBA00022692"/>
    </source>
</evidence>
<evidence type="ECO:0000313" key="8">
    <source>
        <dbReference type="EMBL" id="ACZ39526.1"/>
    </source>
</evidence>
<keyword evidence="2" id="KW-1003">Cell membrane</keyword>
<evidence type="ECO:0000256" key="4">
    <source>
        <dbReference type="ARBA" id="ARBA00022989"/>
    </source>
</evidence>
<dbReference type="InterPro" id="IPR051449">
    <property type="entry name" value="ABC-2_transporter_component"/>
</dbReference>
<evidence type="ECO:0000256" key="1">
    <source>
        <dbReference type="ARBA" id="ARBA00004651"/>
    </source>
</evidence>
<evidence type="ECO:0000256" key="2">
    <source>
        <dbReference type="ARBA" id="ARBA00022475"/>
    </source>
</evidence>
<feature type="transmembrane region" description="Helical" evidence="6">
    <location>
        <begin position="21"/>
        <end position="40"/>
    </location>
</feature>
<keyword evidence="9" id="KW-1185">Reference proteome</keyword>
<comment type="subcellular location">
    <subcellularLocation>
        <location evidence="1">Cell membrane</location>
        <topology evidence="1">Multi-pass membrane protein</topology>
    </subcellularLocation>
</comment>
<sequence>MRFNLMLPIFRKDLRDAIRDARVLVAVIVPLGLGILYGQIFSDEAPTFEVDIAYHAAGQTQLLDTLQTAAGPAVKLIVTAYDDEAAVREQVANEDADVGLVIPAGFDEGVAEGSSPPLTVIRGQTNSDADLVTAILDGALRTMAGQQPPATIQQEIIDEPPSAAQAIFEELGLRRYFVVAVAVMLVAMIGMLAVPVILAEEAEKKTLDALVMAVSYTDVIVAKALVGLVYVVISVGLLLALTGVAPEQPALFIGALLTLSLAMIGFGLLLGGVFKNANQLNTWSGFILLPVIAPAFIAGLSMPDVVEVLLKLLPTSQAVQLMINGLSGRAYFADTWLGFVVILAWTALAYLLLLRTLQRREA</sequence>
<feature type="transmembrane region" description="Helical" evidence="6">
    <location>
        <begin position="176"/>
        <end position="199"/>
    </location>
</feature>
<dbReference type="EMBL" id="CP001823">
    <property type="protein sequence ID" value="ACZ39526.1"/>
    <property type="molecule type" value="Genomic_DNA"/>
</dbReference>
<dbReference type="Gene3D" id="3.40.1710.10">
    <property type="entry name" value="abc type-2 transporter like domain"/>
    <property type="match status" value="1"/>
</dbReference>
<dbReference type="GO" id="GO:0140359">
    <property type="term" value="F:ABC-type transporter activity"/>
    <property type="evidence" value="ECO:0007669"/>
    <property type="project" value="InterPro"/>
</dbReference>
<dbReference type="STRING" id="479434.Sthe_2098"/>